<dbReference type="GO" id="GO:0032049">
    <property type="term" value="P:cardiolipin biosynthetic process"/>
    <property type="evidence" value="ECO:0007669"/>
    <property type="project" value="UniProtKB-UniRule"/>
</dbReference>
<keyword evidence="9 12" id="KW-1133">Transmembrane helix</keyword>
<evidence type="ECO:0000256" key="12">
    <source>
        <dbReference type="SAM" id="Phobius"/>
    </source>
</evidence>
<keyword evidence="15" id="KW-1185">Reference proteome</keyword>
<protein>
    <recommendedName>
        <fullName evidence="11">Cardiolipin synthase</fullName>
        <ecNumber evidence="11">2.7.8.-</ecNumber>
    </recommendedName>
</protein>
<evidence type="ECO:0000259" key="13">
    <source>
        <dbReference type="PROSITE" id="PS50035"/>
    </source>
</evidence>
<sequence>MERPSLSFSDLTLPGLSVLAWAYFYSEWAVRLVMIVVVPFRRNSDAARSWLLLVMFLPWPALLLYLLIGRATYPRWRRKRFERLPDILSLSADKVRELTDVGRERLPRRFTRAAVLIERVGRLPVVDGARVDFLGDYSRMIDRLVSDIDAAQHHVHLLFYIFSDDEVGQKVMQALGRAQMRGVKCRVLIDAIGSRPWARSVLRTLAEYGVEARPILPVTFFRRKSARADLRNHRKIAVMDGRVGYAGSQNIIAARSVLDISNQELMLRMEGPVVLELQAVFIADWFLETEEALPLDSVMSPTPACGTLAMQVLPSGPDYRVGGIESLIVTAIHSALQRVVIVTPYFIPSEAVHKAMQIAVLRGVAVHLVVPKITDHRLVRFAQQSYYGGLLAAGVSIHLFRDKFLHAKNVSVDTDLALIGSSNMDMRSFVLNSEITVVIYDREVTQQLRRMQDDYIANSDRMDLDRWRRRPWIRKVAENLARLVSPLL</sequence>
<evidence type="ECO:0000313" key="14">
    <source>
        <dbReference type="EMBL" id="PRH86670.1"/>
    </source>
</evidence>
<evidence type="ECO:0000256" key="11">
    <source>
        <dbReference type="NCBIfam" id="TIGR04265"/>
    </source>
</evidence>
<dbReference type="GO" id="GO:0005576">
    <property type="term" value="C:extracellular region"/>
    <property type="evidence" value="ECO:0007669"/>
    <property type="project" value="UniProtKB-SubCell"/>
</dbReference>
<evidence type="ECO:0000256" key="9">
    <source>
        <dbReference type="ARBA" id="ARBA00022989"/>
    </source>
</evidence>
<keyword evidence="6" id="KW-0808">Transferase</keyword>
<keyword evidence="10 12" id="KW-0472">Membrane</keyword>
<feature type="domain" description="PLD phosphodiesterase" evidence="13">
    <location>
        <begin position="401"/>
        <end position="428"/>
    </location>
</feature>
<feature type="transmembrane region" description="Helical" evidence="12">
    <location>
        <begin position="20"/>
        <end position="38"/>
    </location>
</feature>
<comment type="function">
    <text evidence="1">Could be a virulence factor.</text>
</comment>
<evidence type="ECO:0000256" key="6">
    <source>
        <dbReference type="ARBA" id="ARBA00022679"/>
    </source>
</evidence>
<dbReference type="SUPFAM" id="SSF56024">
    <property type="entry name" value="Phospholipase D/nuclease"/>
    <property type="match status" value="2"/>
</dbReference>
<keyword evidence="5" id="KW-0964">Secreted</keyword>
<evidence type="ECO:0000256" key="7">
    <source>
        <dbReference type="ARBA" id="ARBA00022692"/>
    </source>
</evidence>
<evidence type="ECO:0000256" key="2">
    <source>
        <dbReference type="ARBA" id="ARBA00004236"/>
    </source>
</evidence>
<dbReference type="OrthoDB" id="9762009at2"/>
<dbReference type="AlphaFoldDB" id="A0A2S9QBH9"/>
<dbReference type="CDD" id="cd09158">
    <property type="entry name" value="PLDc_EcCLS_like_2"/>
    <property type="match status" value="1"/>
</dbReference>
<dbReference type="PROSITE" id="PS50035">
    <property type="entry name" value="PLD"/>
    <property type="match status" value="2"/>
</dbReference>
<dbReference type="EMBL" id="PUEJ01000005">
    <property type="protein sequence ID" value="PRH86670.1"/>
    <property type="molecule type" value="Genomic_DNA"/>
</dbReference>
<dbReference type="InterPro" id="IPR001736">
    <property type="entry name" value="PLipase_D/transphosphatidylase"/>
</dbReference>
<dbReference type="NCBIfam" id="TIGR04265">
    <property type="entry name" value="bac_cardiolipin"/>
    <property type="match status" value="1"/>
</dbReference>
<evidence type="ECO:0000256" key="3">
    <source>
        <dbReference type="ARBA" id="ARBA00004613"/>
    </source>
</evidence>
<feature type="domain" description="PLD phosphodiesterase" evidence="13">
    <location>
        <begin position="228"/>
        <end position="255"/>
    </location>
</feature>
<evidence type="ECO:0000256" key="4">
    <source>
        <dbReference type="ARBA" id="ARBA00022475"/>
    </source>
</evidence>
<proteinExistence type="predicted"/>
<evidence type="ECO:0000256" key="8">
    <source>
        <dbReference type="ARBA" id="ARBA00022737"/>
    </source>
</evidence>
<keyword evidence="8" id="KW-0677">Repeat</keyword>
<gene>
    <name evidence="14" type="primary">cls</name>
    <name evidence="14" type="ORF">C5L14_15265</name>
</gene>
<dbReference type="EC" id="2.7.8.-" evidence="11"/>
<evidence type="ECO:0000313" key="15">
    <source>
        <dbReference type="Proteomes" id="UP000237682"/>
    </source>
</evidence>
<name>A0A2S9QBH9_9HYPH</name>
<dbReference type="GO" id="GO:0008808">
    <property type="term" value="F:cardiolipin synthase activity"/>
    <property type="evidence" value="ECO:0007669"/>
    <property type="project" value="UniProtKB-UniRule"/>
</dbReference>
<dbReference type="GO" id="GO:0005886">
    <property type="term" value="C:plasma membrane"/>
    <property type="evidence" value="ECO:0007669"/>
    <property type="project" value="UniProtKB-SubCell"/>
</dbReference>
<dbReference type="CDD" id="cd09152">
    <property type="entry name" value="PLDc_EcCLS_like_1"/>
    <property type="match status" value="1"/>
</dbReference>
<organism evidence="14 15">
    <name type="scientific">Labrys okinawensis</name>
    <dbReference type="NCBI Taxonomy" id="346911"/>
    <lineage>
        <taxon>Bacteria</taxon>
        <taxon>Pseudomonadati</taxon>
        <taxon>Pseudomonadota</taxon>
        <taxon>Alphaproteobacteria</taxon>
        <taxon>Hyphomicrobiales</taxon>
        <taxon>Xanthobacteraceae</taxon>
        <taxon>Labrys</taxon>
    </lineage>
</organism>
<accession>A0A2S9QBH9</accession>
<evidence type="ECO:0000256" key="5">
    <source>
        <dbReference type="ARBA" id="ARBA00022525"/>
    </source>
</evidence>
<evidence type="ECO:0000256" key="1">
    <source>
        <dbReference type="ARBA" id="ARBA00003145"/>
    </source>
</evidence>
<dbReference type="InterPro" id="IPR022924">
    <property type="entry name" value="Cardiolipin_synthase"/>
</dbReference>
<keyword evidence="4" id="KW-1003">Cell membrane</keyword>
<comment type="caution">
    <text evidence="14">The sequence shown here is derived from an EMBL/GenBank/DDBJ whole genome shotgun (WGS) entry which is preliminary data.</text>
</comment>
<feature type="transmembrane region" description="Helical" evidence="12">
    <location>
        <begin position="50"/>
        <end position="68"/>
    </location>
</feature>
<dbReference type="Gene3D" id="3.30.870.10">
    <property type="entry name" value="Endonuclease Chain A"/>
    <property type="match status" value="2"/>
</dbReference>
<dbReference type="Proteomes" id="UP000237682">
    <property type="component" value="Unassembled WGS sequence"/>
</dbReference>
<dbReference type="PANTHER" id="PTHR21248:SF22">
    <property type="entry name" value="PHOSPHOLIPASE D"/>
    <property type="match status" value="1"/>
</dbReference>
<dbReference type="PANTHER" id="PTHR21248">
    <property type="entry name" value="CARDIOLIPIN SYNTHASE"/>
    <property type="match status" value="1"/>
</dbReference>
<dbReference type="InterPro" id="IPR025202">
    <property type="entry name" value="PLD-like_dom"/>
</dbReference>
<keyword evidence="7 12" id="KW-0812">Transmembrane</keyword>
<dbReference type="SMART" id="SM00155">
    <property type="entry name" value="PLDc"/>
    <property type="match status" value="2"/>
</dbReference>
<reference evidence="14 15" key="1">
    <citation type="submission" date="2018-02" db="EMBL/GenBank/DDBJ databases">
        <title>Whole genome sequencing of endophytic bacterium.</title>
        <authorList>
            <person name="Eedara R."/>
            <person name="Podile A.R."/>
        </authorList>
    </citation>
    <scope>NUCLEOTIDE SEQUENCE [LARGE SCALE GENOMIC DNA]</scope>
    <source>
        <strain evidence="14 15">RP1T</strain>
    </source>
</reference>
<dbReference type="Pfam" id="PF13091">
    <property type="entry name" value="PLDc_2"/>
    <property type="match status" value="2"/>
</dbReference>
<evidence type="ECO:0000256" key="10">
    <source>
        <dbReference type="ARBA" id="ARBA00023136"/>
    </source>
</evidence>
<comment type="subcellular location">
    <subcellularLocation>
        <location evidence="2">Cell membrane</location>
    </subcellularLocation>
    <subcellularLocation>
        <location evidence="3">Secreted</location>
    </subcellularLocation>
</comment>